<feature type="transmembrane region" description="Helical" evidence="5">
    <location>
        <begin position="278"/>
        <end position="297"/>
    </location>
</feature>
<evidence type="ECO:0000259" key="6">
    <source>
        <dbReference type="Pfam" id="PF04932"/>
    </source>
</evidence>
<gene>
    <name evidence="7" type="ORF">UU84_C0038G0002</name>
</gene>
<feature type="domain" description="O-antigen ligase-related" evidence="6">
    <location>
        <begin position="288"/>
        <end position="437"/>
    </location>
</feature>
<feature type="transmembrane region" description="Helical" evidence="5">
    <location>
        <begin position="303"/>
        <end position="320"/>
    </location>
</feature>
<feature type="transmembrane region" description="Helical" evidence="5">
    <location>
        <begin position="340"/>
        <end position="357"/>
    </location>
</feature>
<organism evidence="7">
    <name type="scientific">Candidatus Yanofskybacteria bacterium GW2011_GWC2_41_9</name>
    <dbReference type="NCBI Taxonomy" id="1619029"/>
    <lineage>
        <taxon>Bacteria</taxon>
        <taxon>Candidatus Yanofskyibacteriota</taxon>
    </lineage>
</organism>
<feature type="transmembrane region" description="Helical" evidence="5">
    <location>
        <begin position="185"/>
        <end position="206"/>
    </location>
</feature>
<feature type="transmembrane region" description="Helical" evidence="5">
    <location>
        <begin position="153"/>
        <end position="173"/>
    </location>
</feature>
<comment type="caution">
    <text evidence="7">The sequence shown here is derived from an EMBL/GenBank/DDBJ whole genome shotgun (WGS) entry which is preliminary data.</text>
</comment>
<evidence type="ECO:0000256" key="5">
    <source>
        <dbReference type="SAM" id="Phobius"/>
    </source>
</evidence>
<dbReference type="InterPro" id="IPR007016">
    <property type="entry name" value="O-antigen_ligase-rel_domated"/>
</dbReference>
<protein>
    <submittedName>
        <fullName evidence="7">O-antigen polymerase family protein</fullName>
    </submittedName>
</protein>
<dbReference type="PANTHER" id="PTHR37422:SF17">
    <property type="entry name" value="O-ANTIGEN LIGASE"/>
    <property type="match status" value="1"/>
</dbReference>
<keyword evidence="3 5" id="KW-1133">Transmembrane helix</keyword>
<evidence type="ECO:0000256" key="4">
    <source>
        <dbReference type="ARBA" id="ARBA00023136"/>
    </source>
</evidence>
<feature type="transmembrane region" description="Helical" evidence="5">
    <location>
        <begin position="40"/>
        <end position="61"/>
    </location>
</feature>
<keyword evidence="2 5" id="KW-0812">Transmembrane</keyword>
<feature type="transmembrane region" description="Helical" evidence="5">
    <location>
        <begin position="251"/>
        <end position="269"/>
    </location>
</feature>
<feature type="transmembrane region" description="Helical" evidence="5">
    <location>
        <begin position="420"/>
        <end position="444"/>
    </location>
</feature>
<evidence type="ECO:0000313" key="7">
    <source>
        <dbReference type="EMBL" id="KKS25779.1"/>
    </source>
</evidence>
<feature type="transmembrane region" description="Helical" evidence="5">
    <location>
        <begin position="456"/>
        <end position="474"/>
    </location>
</feature>
<name>A0A0G0XLM6_9BACT</name>
<sequence length="502" mass="58774">MNIIRKIEEILFYFLLFAVPFQTRKILWQENWYFNEWQTISLYLTDLIFLVLFVFWILFYFSERGAKWKFLFTFCPSEAKRGEYSAALRRYQEAKPPLIYFRGGQIFNFHPPTGGSIFNKFSNFQISKFFQSDFFLTIFLVVAAISIKNSSSPIVSFFQFLKLFEFILFYFYIKSYAFYRFSFSKTLLALFAGGIFQSVIAIGQFIKQSDLGLRILGESVLMPSLSGVASFFNSAGEKIIRAYGTTPHPNILAAYLFLSIFAFYFLFLYKKDQNEESIIPWGLPLVFYFLMLFGLFFSFSRTVVFLWAAGFTAQAALIWLKKDFRTKFWRKSLVRRRLILILIVTIAAMGIFATIYWPEVASRSKLSSDDEAVQLRIFYGKESLKSGLNLFGSGVGNFVNWFMKIDPNLPRYLYQPVHNIYLLIYSEIGILGLASFVLFLIFLIKDFVKKTGMKELYHYSFLLFFLSVLIIGFFDHFLFTIQQGRFIFWMIAALIASFQNRA</sequence>
<proteinExistence type="predicted"/>
<feature type="transmembrane region" description="Helical" evidence="5">
    <location>
        <begin position="480"/>
        <end position="498"/>
    </location>
</feature>
<accession>A0A0G0XLM6</accession>
<dbReference type="EMBL" id="LCCE01000038">
    <property type="protein sequence ID" value="KKS25779.1"/>
    <property type="molecule type" value="Genomic_DNA"/>
</dbReference>
<feature type="transmembrane region" description="Helical" evidence="5">
    <location>
        <begin position="129"/>
        <end position="147"/>
    </location>
</feature>
<comment type="subcellular location">
    <subcellularLocation>
        <location evidence="1">Membrane</location>
        <topology evidence="1">Multi-pass membrane protein</topology>
    </subcellularLocation>
</comment>
<evidence type="ECO:0000256" key="1">
    <source>
        <dbReference type="ARBA" id="ARBA00004141"/>
    </source>
</evidence>
<dbReference type="PANTHER" id="PTHR37422">
    <property type="entry name" value="TEICHURONIC ACID BIOSYNTHESIS PROTEIN TUAE"/>
    <property type="match status" value="1"/>
</dbReference>
<reference evidence="7" key="1">
    <citation type="journal article" date="2015" name="Nature">
        <title>rRNA introns, odd ribosomes, and small enigmatic genomes across a large radiation of phyla.</title>
        <authorList>
            <person name="Brown C.T."/>
            <person name="Hug L.A."/>
            <person name="Thomas B.C."/>
            <person name="Sharon I."/>
            <person name="Castelle C.J."/>
            <person name="Singh A."/>
            <person name="Wilkins M.J."/>
            <person name="Williams K.H."/>
            <person name="Banfield J.F."/>
        </authorList>
    </citation>
    <scope>NUCLEOTIDE SEQUENCE [LARGE SCALE GENOMIC DNA]</scope>
</reference>
<evidence type="ECO:0000256" key="2">
    <source>
        <dbReference type="ARBA" id="ARBA00022692"/>
    </source>
</evidence>
<dbReference type="Proteomes" id="UP000033859">
    <property type="component" value="Unassembled WGS sequence"/>
</dbReference>
<evidence type="ECO:0000256" key="3">
    <source>
        <dbReference type="ARBA" id="ARBA00022989"/>
    </source>
</evidence>
<feature type="transmembrane region" description="Helical" evidence="5">
    <location>
        <begin position="10"/>
        <end position="28"/>
    </location>
</feature>
<dbReference type="AlphaFoldDB" id="A0A0G0XLM6"/>
<dbReference type="GO" id="GO:0016020">
    <property type="term" value="C:membrane"/>
    <property type="evidence" value="ECO:0007669"/>
    <property type="project" value="UniProtKB-SubCell"/>
</dbReference>
<keyword evidence="4 5" id="KW-0472">Membrane</keyword>
<dbReference type="InterPro" id="IPR051533">
    <property type="entry name" value="WaaL-like"/>
</dbReference>
<dbReference type="Pfam" id="PF04932">
    <property type="entry name" value="Wzy_C"/>
    <property type="match status" value="1"/>
</dbReference>